<sequence length="206" mass="23538">MKVEWRKQEKEFYIASKKGALLEIPTYQYLLIAGQGDPNGEGFGQAVQALYSFSYGIKMGLKKRTLPEANDYTVFPLEGIWTTTNARAVTEVLDKNDLQYQIMIRQPDFVTAAYVAEIRQEKSGTPLIDQVQFTTLTDGLAYQMLHIGPYDEEAATFQKMEANLAEQGLKKRLLAGYHHREIYLSDPRRTAPEKMKTTLRLFVESQ</sequence>
<dbReference type="Proteomes" id="UP000181884">
    <property type="component" value="Unassembled WGS sequence"/>
</dbReference>
<dbReference type="Gene3D" id="3.20.80.10">
    <property type="entry name" value="Regulatory factor, effector binding domain"/>
    <property type="match status" value="1"/>
</dbReference>
<protein>
    <recommendedName>
        <fullName evidence="1">GyrI-like small molecule binding domain-containing protein</fullName>
    </recommendedName>
</protein>
<dbReference type="EMBL" id="JXKH01000001">
    <property type="protein sequence ID" value="OJG19881.1"/>
    <property type="molecule type" value="Genomic_DNA"/>
</dbReference>
<reference evidence="2 3" key="1">
    <citation type="submission" date="2014-12" db="EMBL/GenBank/DDBJ databases">
        <title>Draft genome sequences of 29 type strains of Enterococci.</title>
        <authorList>
            <person name="Zhong Z."/>
            <person name="Sun Z."/>
            <person name="Liu W."/>
            <person name="Zhang W."/>
            <person name="Zhang H."/>
        </authorList>
    </citation>
    <scope>NUCLEOTIDE SEQUENCE [LARGE SCALE GENOMIC DNA]</scope>
    <source>
        <strain evidence="2 3">DSM 17029</strain>
    </source>
</reference>
<accession>A0A1L8RJD0</accession>
<name>A0A1L8RJD0_9ENTE</name>
<evidence type="ECO:0000313" key="3">
    <source>
        <dbReference type="Proteomes" id="UP000181884"/>
    </source>
</evidence>
<dbReference type="InterPro" id="IPR008319">
    <property type="entry name" value="GyrI-like_CCH_Lin2189-like"/>
</dbReference>
<dbReference type="STRING" id="214095.RU97_GL000114"/>
<dbReference type="RefSeq" id="WP_067391455.1">
    <property type="nucleotide sequence ID" value="NZ_JXKH01000001.1"/>
</dbReference>
<dbReference type="InterPro" id="IPR011256">
    <property type="entry name" value="Reg_factor_effector_dom_sf"/>
</dbReference>
<dbReference type="AlphaFoldDB" id="A0A1L8RJD0"/>
<dbReference type="PIRSF" id="PIRSF031644">
    <property type="entry name" value="UCP031644"/>
    <property type="match status" value="1"/>
</dbReference>
<proteinExistence type="predicted"/>
<dbReference type="InterPro" id="IPR029442">
    <property type="entry name" value="GyrI-like"/>
</dbReference>
<dbReference type="Pfam" id="PF06445">
    <property type="entry name" value="GyrI-like"/>
    <property type="match status" value="1"/>
</dbReference>
<feature type="domain" description="GyrI-like small molecule binding" evidence="1">
    <location>
        <begin position="22"/>
        <end position="199"/>
    </location>
</feature>
<evidence type="ECO:0000259" key="1">
    <source>
        <dbReference type="Pfam" id="PF06445"/>
    </source>
</evidence>
<comment type="caution">
    <text evidence="2">The sequence shown here is derived from an EMBL/GenBank/DDBJ whole genome shotgun (WGS) entry which is preliminary data.</text>
</comment>
<gene>
    <name evidence="2" type="ORF">RU97_GL000114</name>
</gene>
<evidence type="ECO:0000313" key="2">
    <source>
        <dbReference type="EMBL" id="OJG19881.1"/>
    </source>
</evidence>
<dbReference type="SUPFAM" id="SSF55136">
    <property type="entry name" value="Probable bacterial effector-binding domain"/>
    <property type="match status" value="1"/>
</dbReference>
<organism evidence="2 3">
    <name type="scientific">Enterococcus canis</name>
    <dbReference type="NCBI Taxonomy" id="214095"/>
    <lineage>
        <taxon>Bacteria</taxon>
        <taxon>Bacillati</taxon>
        <taxon>Bacillota</taxon>
        <taxon>Bacilli</taxon>
        <taxon>Lactobacillales</taxon>
        <taxon>Enterococcaceae</taxon>
        <taxon>Enterococcus</taxon>
    </lineage>
</organism>
<keyword evidence="3" id="KW-1185">Reference proteome</keyword>